<dbReference type="EMBL" id="CAJVPM010000024">
    <property type="protein sequence ID" value="CAG8434558.1"/>
    <property type="molecule type" value="Genomic_DNA"/>
</dbReference>
<proteinExistence type="predicted"/>
<keyword evidence="2" id="KW-1185">Reference proteome</keyword>
<evidence type="ECO:0000313" key="1">
    <source>
        <dbReference type="EMBL" id="CAG8434558.1"/>
    </source>
</evidence>
<gene>
    <name evidence="1" type="ORF">SCALOS_LOCUS93</name>
</gene>
<dbReference type="Proteomes" id="UP000789860">
    <property type="component" value="Unassembled WGS sequence"/>
</dbReference>
<organism evidence="1 2">
    <name type="scientific">Scutellospora calospora</name>
    <dbReference type="NCBI Taxonomy" id="85575"/>
    <lineage>
        <taxon>Eukaryota</taxon>
        <taxon>Fungi</taxon>
        <taxon>Fungi incertae sedis</taxon>
        <taxon>Mucoromycota</taxon>
        <taxon>Glomeromycotina</taxon>
        <taxon>Glomeromycetes</taxon>
        <taxon>Diversisporales</taxon>
        <taxon>Gigasporaceae</taxon>
        <taxon>Scutellospora</taxon>
    </lineage>
</organism>
<accession>A0ACA9JU21</accession>
<reference evidence="1" key="1">
    <citation type="submission" date="2021-06" db="EMBL/GenBank/DDBJ databases">
        <authorList>
            <person name="Kallberg Y."/>
            <person name="Tangrot J."/>
            <person name="Rosling A."/>
        </authorList>
    </citation>
    <scope>NUCLEOTIDE SEQUENCE</scope>
    <source>
        <strain evidence="1">AU212A</strain>
    </source>
</reference>
<sequence length="523" mass="59758">MSITTLQIGMKFPDMESVRSALENYSVETSSPYKFRTNNSNKLLVVCPLYEVDEASTCSFTVSANKRKDGYIHIIRLIQHDQNCPTFSETFKVHGSYLTKFTAPLVEDITALKSRDIVNRLRTEVGAEASYMKAWRSRAINKKRGAEEIEKSYQRINSLLDNLLIENPESVTTFEVDGENRFTRAFLCLWPWIKAAEHCRPVFTFDACHSKSSYKGVYFSVSAIDGEGKLVSIAFAICSVENSDNWTWFCEHLRMALPLMNTIKTIIISDREKLGGKIWAAAKALHVEEFDKIMEEISDLHEEASIYLSEIPSATWTLSKCPRSRFGHLTSNTSESLNSWLCDERLVEPFDAIILFVRRVNMLYYNRRTTYSSIQAMLPSSTTQQLQSIINKCRSRIVYQVNESVFEVKSNNGSFRIVDLTLLTCTCKQFQEYGLLCVHACAAILKACKQPSQFVHSTYHITTLQNIYKESVQPVDVETCFFDNKTLPPAMIKQAGRPRKIHLRSRGETAPEDQLTCDWRISI</sequence>
<comment type="caution">
    <text evidence="1">The sequence shown here is derived from an EMBL/GenBank/DDBJ whole genome shotgun (WGS) entry which is preliminary data.</text>
</comment>
<name>A0ACA9JU21_9GLOM</name>
<evidence type="ECO:0000313" key="2">
    <source>
        <dbReference type="Proteomes" id="UP000789860"/>
    </source>
</evidence>
<protein>
    <submittedName>
        <fullName evidence="1">6930_t:CDS:1</fullName>
    </submittedName>
</protein>